<organism evidence="2 3">
    <name type="scientific">Deinococcus roseus</name>
    <dbReference type="NCBI Taxonomy" id="392414"/>
    <lineage>
        <taxon>Bacteria</taxon>
        <taxon>Thermotogati</taxon>
        <taxon>Deinococcota</taxon>
        <taxon>Deinococci</taxon>
        <taxon>Deinococcales</taxon>
        <taxon>Deinococcaceae</taxon>
        <taxon>Deinococcus</taxon>
    </lineage>
</organism>
<keyword evidence="3" id="KW-1185">Reference proteome</keyword>
<dbReference type="EMBL" id="BMOD01000014">
    <property type="protein sequence ID" value="GGJ44263.1"/>
    <property type="molecule type" value="Genomic_DNA"/>
</dbReference>
<evidence type="ECO:0000313" key="3">
    <source>
        <dbReference type="Proteomes" id="UP000632222"/>
    </source>
</evidence>
<proteinExistence type="predicted"/>
<evidence type="ECO:0008006" key="4">
    <source>
        <dbReference type="Google" id="ProtNLM"/>
    </source>
</evidence>
<sequence>MLEKSGIVGEKIAWDLNVLYGSVFGSLGLTTLVTVGAIFVYFGLSILISQWQSMALMYEIRRQILKDKDFTLKKIADYTDINFIFCTTHLNLGTYLAFSAKDTFGPTYSIKDIDRNLSFAIGLSACFPPVFTPRNVGFTHFRTIPLWQFRKTPDLDDRLTFDPGVGKQKRRIIIKGLSDAWVNDGGNFDNMGVDPMLKKLTPENDKIGVFIFSDGGGSGVFDGGISRLFIFADYFSLIYNEQRRLRVTMIQSFISKYTGIYVGIGEALREEKEILQPTVNFQGIPGFPSENIYNQSLVQQIAGIKTDFARFTDSEIQSLICHGYTMTTYKLRKRFNIRNVDGSPCTPVPMGFDECYGNSKLKLSRWQ</sequence>
<protein>
    <recommendedName>
        <fullName evidence="4">PNPLA domain-containing protein</fullName>
    </recommendedName>
</protein>
<comment type="caution">
    <text evidence="2">The sequence shown here is derived from an EMBL/GenBank/DDBJ whole genome shotgun (WGS) entry which is preliminary data.</text>
</comment>
<evidence type="ECO:0000313" key="2">
    <source>
        <dbReference type="EMBL" id="GGJ44263.1"/>
    </source>
</evidence>
<feature type="transmembrane region" description="Helical" evidence="1">
    <location>
        <begin position="20"/>
        <end position="48"/>
    </location>
</feature>
<reference evidence="3" key="1">
    <citation type="journal article" date="2019" name="Int. J. Syst. Evol. Microbiol.">
        <title>The Global Catalogue of Microorganisms (GCM) 10K type strain sequencing project: providing services to taxonomists for standard genome sequencing and annotation.</title>
        <authorList>
            <consortium name="The Broad Institute Genomics Platform"/>
            <consortium name="The Broad Institute Genome Sequencing Center for Infectious Disease"/>
            <person name="Wu L."/>
            <person name="Ma J."/>
        </authorList>
    </citation>
    <scope>NUCLEOTIDE SEQUENCE [LARGE SCALE GENOMIC DNA]</scope>
    <source>
        <strain evidence="3">JCM 14370</strain>
    </source>
</reference>
<keyword evidence="1" id="KW-1133">Transmembrane helix</keyword>
<keyword evidence="1" id="KW-0472">Membrane</keyword>
<keyword evidence="1" id="KW-0812">Transmembrane</keyword>
<accession>A0ABQ2D7D3</accession>
<dbReference type="Proteomes" id="UP000632222">
    <property type="component" value="Unassembled WGS sequence"/>
</dbReference>
<evidence type="ECO:0000256" key="1">
    <source>
        <dbReference type="SAM" id="Phobius"/>
    </source>
</evidence>
<name>A0ABQ2D7D3_9DEIO</name>
<gene>
    <name evidence="2" type="ORF">GCM10008938_33140</name>
</gene>